<dbReference type="EMBL" id="CP021780">
    <property type="protein sequence ID" value="ASA19990.1"/>
    <property type="molecule type" value="Genomic_DNA"/>
</dbReference>
<feature type="domain" description="6-phospho-N-acetylmuramidase C-terminal" evidence="1">
    <location>
        <begin position="240"/>
        <end position="341"/>
    </location>
</feature>
<protein>
    <recommendedName>
        <fullName evidence="5">DUF871 domain-containing protein</fullName>
    </recommendedName>
</protein>
<dbReference type="InterPro" id="IPR008589">
    <property type="entry name" value="MupG"/>
</dbReference>
<dbReference type="InterPro" id="IPR029000">
    <property type="entry name" value="Cyclophilin-like_dom_sf"/>
</dbReference>
<dbReference type="Pfam" id="PF05913">
    <property type="entry name" value="MupG_C"/>
    <property type="match status" value="1"/>
</dbReference>
<dbReference type="SUPFAM" id="SSF50891">
    <property type="entry name" value="Cyclophilin-like"/>
    <property type="match status" value="1"/>
</dbReference>
<name>A0A2Z2KAP6_9BACL</name>
<dbReference type="Gene3D" id="2.40.100.10">
    <property type="entry name" value="Cyclophilin-like"/>
    <property type="match status" value="1"/>
</dbReference>
<dbReference type="InterPro" id="IPR043894">
    <property type="entry name" value="MupG_C"/>
</dbReference>
<dbReference type="Gene3D" id="3.20.20.70">
    <property type="entry name" value="Aldolase class I"/>
    <property type="match status" value="1"/>
</dbReference>
<dbReference type="InterPro" id="IPR013785">
    <property type="entry name" value="Aldolase_TIM"/>
</dbReference>
<keyword evidence="4" id="KW-1185">Reference proteome</keyword>
<feature type="domain" description="6-phospho-N-acetylmuramidase N-terminal" evidence="2">
    <location>
        <begin position="6"/>
        <end position="227"/>
    </location>
</feature>
<dbReference type="PANTHER" id="PTHR38435">
    <property type="match status" value="1"/>
</dbReference>
<accession>A0A2Z2KAP6</accession>
<organism evidence="3 4">
    <name type="scientific">Paenibacillus donghaensis</name>
    <dbReference type="NCBI Taxonomy" id="414771"/>
    <lineage>
        <taxon>Bacteria</taxon>
        <taxon>Bacillati</taxon>
        <taxon>Bacillota</taxon>
        <taxon>Bacilli</taxon>
        <taxon>Bacillales</taxon>
        <taxon>Paenibacillaceae</taxon>
        <taxon>Paenibacillus</taxon>
    </lineage>
</organism>
<evidence type="ECO:0000259" key="1">
    <source>
        <dbReference type="Pfam" id="PF05913"/>
    </source>
</evidence>
<dbReference type="OrthoDB" id="5809921at2"/>
<dbReference type="Proteomes" id="UP000249890">
    <property type="component" value="Chromosome"/>
</dbReference>
<evidence type="ECO:0008006" key="5">
    <source>
        <dbReference type="Google" id="ProtNLM"/>
    </source>
</evidence>
<reference evidence="3 4" key="1">
    <citation type="submission" date="2017-06" db="EMBL/GenBank/DDBJ databases">
        <title>Complete genome sequence of Paenibacillus donghaensis KCTC 13049T isolated from East Sea sediment, South Korea.</title>
        <authorList>
            <person name="Jung B.K."/>
            <person name="Hong S.-J."/>
            <person name="Shin J.-H."/>
        </authorList>
    </citation>
    <scope>NUCLEOTIDE SEQUENCE [LARGE SCALE GENOMIC DNA]</scope>
    <source>
        <strain evidence="3 4">KCTC 13049</strain>
    </source>
</reference>
<proteinExistence type="predicted"/>
<dbReference type="InterPro" id="IPR017853">
    <property type="entry name" value="GH"/>
</dbReference>
<dbReference type="KEGG" id="pdh:B9T62_03735"/>
<evidence type="ECO:0000313" key="4">
    <source>
        <dbReference type="Proteomes" id="UP000249890"/>
    </source>
</evidence>
<dbReference type="Pfam" id="PF19200">
    <property type="entry name" value="MupG_N"/>
    <property type="match status" value="1"/>
</dbReference>
<dbReference type="RefSeq" id="WP_087914013.1">
    <property type="nucleotide sequence ID" value="NZ_CP021780.1"/>
</dbReference>
<evidence type="ECO:0000259" key="2">
    <source>
        <dbReference type="Pfam" id="PF19200"/>
    </source>
</evidence>
<sequence length="349" mass="39280">MDGVLVSLTEQSVDKTVEYLKVMRSAGFRAIFTSLQMPEEDPSRLLAPLILIGRFAAEHNMLLMADVSPRTFASFSLAQLKEAGVTGLRIDYGMENAEIAELSQSWQISFNASTINEEFLHDLRALGANFDSLEAWHNYYPRPETGLGWDGFVAKNEWLQSQGLKVAAFIPGDGILRGPLHEGLPTLEQHRGVSSFAAYLELKQQGFTDRVLIGDLSVSDWTLQQFRAWKEGTVLLRVREQRAAQVWEQIHHNRPDIARDVIRSEEARRQSTGSIEPENCVERKAGALTLDNNLYKRYTGEFQIVLKPLPADERVNVIGYVEEADLLLLPFLQQSGHPFRFLASPPGNE</sequence>
<dbReference type="PANTHER" id="PTHR38435:SF2">
    <property type="entry name" value="DUF871 DOMAIN-CONTAINING PROTEIN"/>
    <property type="match status" value="1"/>
</dbReference>
<gene>
    <name evidence="3" type="ORF">B9T62_03735</name>
</gene>
<dbReference type="SUPFAM" id="SSF51445">
    <property type="entry name" value="(Trans)glycosidases"/>
    <property type="match status" value="1"/>
</dbReference>
<evidence type="ECO:0000313" key="3">
    <source>
        <dbReference type="EMBL" id="ASA19990.1"/>
    </source>
</evidence>
<dbReference type="InterPro" id="IPR043797">
    <property type="entry name" value="MupG_N"/>
</dbReference>
<dbReference type="AlphaFoldDB" id="A0A2Z2KAP6"/>